<dbReference type="PANTHER" id="PTHR43031:SF1">
    <property type="entry name" value="PYRIDINE NUCLEOTIDE-DISULPHIDE OXIDOREDUCTASE"/>
    <property type="match status" value="1"/>
</dbReference>
<dbReference type="SUPFAM" id="SSF52821">
    <property type="entry name" value="Rhodanese/Cell cycle control phosphatase"/>
    <property type="match status" value="1"/>
</dbReference>
<feature type="chain" id="PRO_5038733241" evidence="2">
    <location>
        <begin position="21"/>
        <end position="187"/>
    </location>
</feature>
<evidence type="ECO:0000259" key="3">
    <source>
        <dbReference type="PROSITE" id="PS50206"/>
    </source>
</evidence>
<keyword evidence="2" id="KW-0732">Signal</keyword>
<dbReference type="AlphaFoldDB" id="A0A934HQA9"/>
<feature type="signal peptide" evidence="2">
    <location>
        <begin position="1"/>
        <end position="20"/>
    </location>
</feature>
<dbReference type="PANTHER" id="PTHR43031">
    <property type="entry name" value="FAD-DEPENDENT OXIDOREDUCTASE"/>
    <property type="match status" value="1"/>
</dbReference>
<dbReference type="CDD" id="cd00158">
    <property type="entry name" value="RHOD"/>
    <property type="match status" value="1"/>
</dbReference>
<dbReference type="RefSeq" id="WP_211140758.1">
    <property type="nucleotide sequence ID" value="NZ_JAEEGB010000002.1"/>
</dbReference>
<dbReference type="InterPro" id="IPR001763">
    <property type="entry name" value="Rhodanese-like_dom"/>
</dbReference>
<dbReference type="Pfam" id="PF00581">
    <property type="entry name" value="Rhodanese"/>
    <property type="match status" value="1"/>
</dbReference>
<dbReference type="Proteomes" id="UP000622687">
    <property type="component" value="Unassembled WGS sequence"/>
</dbReference>
<dbReference type="PROSITE" id="PS50206">
    <property type="entry name" value="RHODANESE_3"/>
    <property type="match status" value="1"/>
</dbReference>
<dbReference type="Gene3D" id="3.40.250.10">
    <property type="entry name" value="Rhodanese-like domain"/>
    <property type="match status" value="1"/>
</dbReference>
<evidence type="ECO:0000256" key="1">
    <source>
        <dbReference type="SAM" id="MobiDB-lite"/>
    </source>
</evidence>
<dbReference type="InterPro" id="IPR036873">
    <property type="entry name" value="Rhodanese-like_dom_sf"/>
</dbReference>
<dbReference type="InterPro" id="IPR050229">
    <property type="entry name" value="GlpE_sulfurtransferase"/>
</dbReference>
<evidence type="ECO:0000313" key="5">
    <source>
        <dbReference type="Proteomes" id="UP000622687"/>
    </source>
</evidence>
<sequence>MKKKGLVILISSIMTVSLFAGCSSNNGQQPTQQTQSTQTTTKKAGTAVDGNEINIEKAAMRLVKTSEEGKYQIVGSEELKSWIDSKKDMVIVDTMPASNFKDGHIPGAVNAELPKTGIKDVKPEQKEAFVKLLPADKNKPVVIYCGFVACERSDVGAKIAKESGYKNVYRYPGGIVAWRDAKYAEEK</sequence>
<dbReference type="SMART" id="SM00450">
    <property type="entry name" value="RHOD"/>
    <property type="match status" value="1"/>
</dbReference>
<evidence type="ECO:0000313" key="4">
    <source>
        <dbReference type="EMBL" id="MBI6871293.1"/>
    </source>
</evidence>
<comment type="caution">
    <text evidence="4">The sequence shown here is derived from an EMBL/GenBank/DDBJ whole genome shotgun (WGS) entry which is preliminary data.</text>
</comment>
<dbReference type="EMBL" id="JAEEGB010000002">
    <property type="protein sequence ID" value="MBI6871293.1"/>
    <property type="molecule type" value="Genomic_DNA"/>
</dbReference>
<gene>
    <name evidence="4" type="ORF">I6U51_01060</name>
</gene>
<evidence type="ECO:0000256" key="2">
    <source>
        <dbReference type="SAM" id="SignalP"/>
    </source>
</evidence>
<accession>A0A934HQA9</accession>
<protein>
    <submittedName>
        <fullName evidence="4">Rhodanese-like domain-containing protein</fullName>
    </submittedName>
</protein>
<organism evidence="4 5">
    <name type="scientific">Clostridium aciditolerans</name>
    <dbReference type="NCBI Taxonomy" id="339861"/>
    <lineage>
        <taxon>Bacteria</taxon>
        <taxon>Bacillati</taxon>
        <taxon>Bacillota</taxon>
        <taxon>Clostridia</taxon>
        <taxon>Eubacteriales</taxon>
        <taxon>Clostridiaceae</taxon>
        <taxon>Clostridium</taxon>
    </lineage>
</organism>
<feature type="compositionally biased region" description="Low complexity" evidence="1">
    <location>
        <begin position="28"/>
        <end position="41"/>
    </location>
</feature>
<name>A0A934HQA9_9CLOT</name>
<dbReference type="PROSITE" id="PS51257">
    <property type="entry name" value="PROKAR_LIPOPROTEIN"/>
    <property type="match status" value="1"/>
</dbReference>
<proteinExistence type="predicted"/>
<reference evidence="4" key="1">
    <citation type="submission" date="2020-12" db="EMBL/GenBank/DDBJ databases">
        <title>Clostridium thailandense sp. nov., a novel acetogenic bacterium isolated from peat land soil in Thailand.</title>
        <authorList>
            <person name="Chaikitkaew S."/>
            <person name="Birkeland N.K."/>
        </authorList>
    </citation>
    <scope>NUCLEOTIDE SEQUENCE</scope>
    <source>
        <strain evidence="4">DSM 17425</strain>
    </source>
</reference>
<keyword evidence="5" id="KW-1185">Reference proteome</keyword>
<feature type="region of interest" description="Disordered" evidence="1">
    <location>
        <begin position="25"/>
        <end position="46"/>
    </location>
</feature>
<feature type="domain" description="Rhodanese" evidence="3">
    <location>
        <begin position="85"/>
        <end position="187"/>
    </location>
</feature>